<name>D7E639_METEZ</name>
<evidence type="ECO:0000313" key="1">
    <source>
        <dbReference type="EMBL" id="ADI73061.1"/>
    </source>
</evidence>
<dbReference type="Proteomes" id="UP000000391">
    <property type="component" value="Chromosome"/>
</dbReference>
<keyword evidence="2" id="KW-1185">Reference proteome</keyword>
<accession>D7E639</accession>
<dbReference type="STRING" id="644295.Metev_0130"/>
<dbReference type="OrthoDB" id="51323at2157"/>
<protein>
    <recommendedName>
        <fullName evidence="3">Thymidylate synthase</fullName>
    </recommendedName>
</protein>
<dbReference type="HOGENOM" id="CLU_077076_0_0_2"/>
<dbReference type="InterPro" id="IPR003745">
    <property type="entry name" value="DUF166"/>
</dbReference>
<gene>
    <name evidence="1" type="ordered locus">Metev_0130</name>
</gene>
<dbReference type="KEGG" id="mev:Metev_0130"/>
<evidence type="ECO:0008006" key="3">
    <source>
        <dbReference type="Google" id="ProtNLM"/>
    </source>
</evidence>
<evidence type="ECO:0000313" key="2">
    <source>
        <dbReference type="Proteomes" id="UP000000391"/>
    </source>
</evidence>
<proteinExistence type="predicted"/>
<dbReference type="EMBL" id="CP002069">
    <property type="protein sequence ID" value="ADI73061.1"/>
    <property type="molecule type" value="Genomic_DNA"/>
</dbReference>
<dbReference type="RefSeq" id="WP_013193629.1">
    <property type="nucleotide sequence ID" value="NC_014253.1"/>
</dbReference>
<reference evidence="1 2" key="1">
    <citation type="submission" date="2010-06" db="EMBL/GenBank/DDBJ databases">
        <title>Complete sequence chromosome of Methanohalobium evestigatum Z-7303.</title>
        <authorList>
            <consortium name="US DOE Joint Genome Institute"/>
            <person name="Lucas S."/>
            <person name="Copeland A."/>
            <person name="Lapidus A."/>
            <person name="Cheng J.-F."/>
            <person name="Bruce D."/>
            <person name="Goodwin L."/>
            <person name="Pitluck S."/>
            <person name="Saunders E."/>
            <person name="Detter J.C."/>
            <person name="Han C."/>
            <person name="Tapia R."/>
            <person name="Land M."/>
            <person name="Hauser L."/>
            <person name="Kyrpides N."/>
            <person name="Mikhailova N."/>
            <person name="Sieprawska-Lupa M."/>
            <person name="Whitman W.B."/>
            <person name="Anderson I."/>
            <person name="Woyke T."/>
        </authorList>
    </citation>
    <scope>NUCLEOTIDE SEQUENCE [LARGE SCALE GENOMIC DNA]</scope>
    <source>
        <strain evidence="2">ATCC BAA-1072 / DSM 3721 / NBRC 107634 / OCM 161 / Z-7303</strain>
    </source>
</reference>
<dbReference type="GeneID" id="9345741"/>
<organism evidence="1 2">
    <name type="scientific">Methanohalobium evestigatum (strain ATCC BAA-1072 / DSM 3721 / NBRC 107634 / OCM 161 / Z-7303)</name>
    <dbReference type="NCBI Taxonomy" id="644295"/>
    <lineage>
        <taxon>Archaea</taxon>
        <taxon>Methanobacteriati</taxon>
        <taxon>Methanobacteriota</taxon>
        <taxon>Stenosarchaea group</taxon>
        <taxon>Methanomicrobia</taxon>
        <taxon>Methanosarcinales</taxon>
        <taxon>Methanosarcinaceae</taxon>
        <taxon>Methanohalobium</taxon>
    </lineage>
</organism>
<dbReference type="AlphaFoldDB" id="D7E639"/>
<sequence length="251" mass="27933">MKISVLYTGAFGEKVIGNLINNTNFCTSCGELLCDHCRSVRKGISHLIVQTYEFQEDLPELIDDPAEYIPENLSETDLILAIDLHPDLLTVLPEIARRTKSSAVISPVERPQLAPPGLVEQVKHELENAGVEAEFPKPFCSLEKTGKKIIDQFVDLGFGRPLLKIELNTDNDTFRFVRVLRDAPCGSTWFVAKQLTGTDVDNYKETVSKAHHSYPCTASMEKDVELGDTILHQAGFIIRKSVEEGMSENNG</sequence>
<dbReference type="Pfam" id="PF02593">
    <property type="entry name" value="DUF166"/>
    <property type="match status" value="1"/>
</dbReference>